<dbReference type="Proteomes" id="UP000323454">
    <property type="component" value="Unassembled WGS sequence"/>
</dbReference>
<protein>
    <recommendedName>
        <fullName evidence="5">5'-deoxynucleotidase</fullName>
        <ecNumber evidence="5">3.1.3.89</ecNumber>
    </recommendedName>
</protein>
<feature type="domain" description="HD/PDEase" evidence="8">
    <location>
        <begin position="26"/>
        <end position="144"/>
    </location>
</feature>
<dbReference type="EC" id="3.1.3.89" evidence="5"/>
<comment type="caution">
    <text evidence="9">The sequence shown here is derived from an EMBL/GenBank/DDBJ whole genome shotgun (WGS) entry which is preliminary data.</text>
</comment>
<reference evidence="9 10" key="1">
    <citation type="submission" date="2019-09" db="EMBL/GenBank/DDBJ databases">
        <title>Goodfellowia gen. nov., a new genus of the Pseudonocardineae related to Actinoalloteichus, containing Goodfellowia coeruleoviolacea gen. nov., comb. nov. gen. nov., comb. nov.</title>
        <authorList>
            <person name="Labeda D."/>
        </authorList>
    </citation>
    <scope>NUCLEOTIDE SEQUENCE [LARGE SCALE GENOMIC DNA]</scope>
    <source>
        <strain evidence="9 10">AN110305</strain>
    </source>
</reference>
<dbReference type="SMART" id="SM00471">
    <property type="entry name" value="HDc"/>
    <property type="match status" value="1"/>
</dbReference>
<evidence type="ECO:0000256" key="7">
    <source>
        <dbReference type="ARBA" id="ARBA00022801"/>
    </source>
</evidence>
<dbReference type="InterPro" id="IPR003607">
    <property type="entry name" value="HD/PDEase_dom"/>
</dbReference>
<reference evidence="9 10" key="2">
    <citation type="submission" date="2019-09" db="EMBL/GenBank/DDBJ databases">
        <authorList>
            <person name="Jin C."/>
        </authorList>
    </citation>
    <scope>NUCLEOTIDE SEQUENCE [LARGE SCALE GENOMIC DNA]</scope>
    <source>
        <strain evidence="9 10">AN110305</strain>
    </source>
</reference>
<evidence type="ECO:0000256" key="2">
    <source>
        <dbReference type="ARBA" id="ARBA00001936"/>
    </source>
</evidence>
<dbReference type="Gene3D" id="1.10.3210.10">
    <property type="entry name" value="Hypothetical protein af1432"/>
    <property type="match status" value="1"/>
</dbReference>
<keyword evidence="7 9" id="KW-0378">Hydrolase</keyword>
<evidence type="ECO:0000256" key="6">
    <source>
        <dbReference type="ARBA" id="ARBA00022723"/>
    </source>
</evidence>
<sequence length="196" mass="21115">MIGFLYEAGHLKRTPRAGWLLAGVPNPESVAEHSFRVGIIAYVIAAQEGANPDRAATLGLFHDFPEARIGDVPSVGKNYVRTAAPQEVIADQVAGLPEPLGRHIATLIDEHEKAKSTDATLEAKCSRDADKIECLVQAREYEAAGNTQLKPWIDSMLRAVATQTGKELANAALAVPPSIWFQDFAAKFGMPRAVGE</sequence>
<dbReference type="GO" id="GO:0046872">
    <property type="term" value="F:metal ion binding"/>
    <property type="evidence" value="ECO:0007669"/>
    <property type="project" value="UniProtKB-KW"/>
</dbReference>
<dbReference type="PANTHER" id="PTHR11845">
    <property type="entry name" value="5'-DEOXYNUCLEOTIDASE HDDC2"/>
    <property type="match status" value="1"/>
</dbReference>
<comment type="cofactor">
    <cofactor evidence="2">
        <name>Mn(2+)</name>
        <dbReference type="ChEBI" id="CHEBI:29035"/>
    </cofactor>
</comment>
<organism evidence="9 10">
    <name type="scientific">Solihabitans fulvus</name>
    <dbReference type="NCBI Taxonomy" id="1892852"/>
    <lineage>
        <taxon>Bacteria</taxon>
        <taxon>Bacillati</taxon>
        <taxon>Actinomycetota</taxon>
        <taxon>Actinomycetes</taxon>
        <taxon>Pseudonocardiales</taxon>
        <taxon>Pseudonocardiaceae</taxon>
        <taxon>Solihabitans</taxon>
    </lineage>
</organism>
<evidence type="ECO:0000256" key="5">
    <source>
        <dbReference type="ARBA" id="ARBA00012964"/>
    </source>
</evidence>
<keyword evidence="6" id="KW-0479">Metal-binding</keyword>
<dbReference type="Pfam" id="PF13023">
    <property type="entry name" value="HD_3"/>
    <property type="match status" value="1"/>
</dbReference>
<evidence type="ECO:0000259" key="8">
    <source>
        <dbReference type="SMART" id="SM00471"/>
    </source>
</evidence>
<accession>A0A5B2WBT2</accession>
<keyword evidence="10" id="KW-1185">Reference proteome</keyword>
<evidence type="ECO:0000256" key="4">
    <source>
        <dbReference type="ARBA" id="ARBA00011738"/>
    </source>
</evidence>
<comment type="subunit">
    <text evidence="4">Homodimer.</text>
</comment>
<dbReference type="EMBL" id="VUOB01000105">
    <property type="protein sequence ID" value="KAA2248694.1"/>
    <property type="molecule type" value="Genomic_DNA"/>
</dbReference>
<comment type="cofactor">
    <cofactor evidence="3">
        <name>Co(2+)</name>
        <dbReference type="ChEBI" id="CHEBI:48828"/>
    </cofactor>
</comment>
<proteinExistence type="predicted"/>
<comment type="catalytic activity">
    <reaction evidence="1">
        <text>a 2'-deoxyribonucleoside 5'-phosphate + H2O = a 2'-deoxyribonucleoside + phosphate</text>
        <dbReference type="Rhea" id="RHEA:36167"/>
        <dbReference type="ChEBI" id="CHEBI:15377"/>
        <dbReference type="ChEBI" id="CHEBI:18274"/>
        <dbReference type="ChEBI" id="CHEBI:43474"/>
        <dbReference type="ChEBI" id="CHEBI:65317"/>
        <dbReference type="EC" id="3.1.3.89"/>
    </reaction>
</comment>
<dbReference type="SUPFAM" id="SSF109604">
    <property type="entry name" value="HD-domain/PDEase-like"/>
    <property type="match status" value="1"/>
</dbReference>
<dbReference type="AlphaFoldDB" id="A0A5B2WBT2"/>
<dbReference type="GO" id="GO:0005737">
    <property type="term" value="C:cytoplasm"/>
    <property type="evidence" value="ECO:0007669"/>
    <property type="project" value="TreeGrafter"/>
</dbReference>
<gene>
    <name evidence="9" type="ORF">F0L68_39785</name>
</gene>
<dbReference type="InterPro" id="IPR039356">
    <property type="entry name" value="YfbR/HDDC2"/>
</dbReference>
<name>A0A5B2WBT2_9PSEU</name>
<dbReference type="GO" id="GO:0002953">
    <property type="term" value="F:5'-deoxynucleotidase activity"/>
    <property type="evidence" value="ECO:0007669"/>
    <property type="project" value="UniProtKB-EC"/>
</dbReference>
<evidence type="ECO:0000256" key="3">
    <source>
        <dbReference type="ARBA" id="ARBA00001941"/>
    </source>
</evidence>
<dbReference type="InterPro" id="IPR006674">
    <property type="entry name" value="HD_domain"/>
</dbReference>
<evidence type="ECO:0000313" key="10">
    <source>
        <dbReference type="Proteomes" id="UP000323454"/>
    </source>
</evidence>
<evidence type="ECO:0000313" key="9">
    <source>
        <dbReference type="EMBL" id="KAA2248694.1"/>
    </source>
</evidence>
<dbReference type="PANTHER" id="PTHR11845:SF13">
    <property type="entry name" value="5'-DEOXYNUCLEOTIDASE HDDC2"/>
    <property type="match status" value="1"/>
</dbReference>
<evidence type="ECO:0000256" key="1">
    <source>
        <dbReference type="ARBA" id="ARBA00001638"/>
    </source>
</evidence>
<dbReference type="OrthoDB" id="9786155at2"/>